<dbReference type="Proteomes" id="UP000232587">
    <property type="component" value="Unassembled WGS sequence"/>
</dbReference>
<feature type="active site" evidence="6">
    <location>
        <position position="58"/>
    </location>
</feature>
<comment type="catalytic activity">
    <reaction evidence="1 7">
        <text>Cleavage of hydrophobic, N-terminal signal or leader sequences from secreted and periplasmic proteins.</text>
        <dbReference type="EC" id="3.4.21.89"/>
    </reaction>
</comment>
<evidence type="ECO:0000256" key="2">
    <source>
        <dbReference type="ARBA" id="ARBA00009370"/>
    </source>
</evidence>
<dbReference type="AlphaFoldDB" id="A0A2N0I3E3"/>
<evidence type="ECO:0000256" key="3">
    <source>
        <dbReference type="ARBA" id="ARBA00013208"/>
    </source>
</evidence>
<protein>
    <recommendedName>
        <fullName evidence="4 7">Signal peptidase I</fullName>
        <ecNumber evidence="3 7">3.4.21.89</ecNumber>
    </recommendedName>
</protein>
<dbReference type="CDD" id="cd06530">
    <property type="entry name" value="S26_SPase_I"/>
    <property type="match status" value="1"/>
</dbReference>
<dbReference type="EC" id="3.4.21.89" evidence="3 7"/>
<evidence type="ECO:0000256" key="1">
    <source>
        <dbReference type="ARBA" id="ARBA00000677"/>
    </source>
</evidence>
<dbReference type="SUPFAM" id="SSF51306">
    <property type="entry name" value="LexA/Signal peptidase"/>
    <property type="match status" value="1"/>
</dbReference>
<dbReference type="PRINTS" id="PR00727">
    <property type="entry name" value="LEADERPTASE"/>
</dbReference>
<keyword evidence="7" id="KW-0472">Membrane</keyword>
<sequence>MTETPVATVSESAASPDSGKTKPEKKEDSFPVFLLKLVLFVAVFRSFFLAPFYIPSESMLPRLLVGDYLLLAKWPYGYSRQSLPFGVPLLPESRIFASQPERGDVVVFKAPPSNDEDWIKRVIGLPGDTVQMKSGVLWLNGEPVPKVRVADFEAAVSPNTRCYSPEFQARLANGTDVCRYPQYRETLPGGRSYTILDFGPRENDDTDPVIVPEGRVFLMGDNRDNSADSRVPFDRNGLGGPVPQDNLLGRALVMMFSTDGGAEWLKPWTWFSAARWNRLGGGF</sequence>
<evidence type="ECO:0000256" key="6">
    <source>
        <dbReference type="PIRSR" id="PIRSR600223-1"/>
    </source>
</evidence>
<feature type="region of interest" description="Disordered" evidence="8">
    <location>
        <begin position="1"/>
        <end position="25"/>
    </location>
</feature>
<keyword evidence="5 7" id="KW-0378">Hydrolase</keyword>
<dbReference type="PANTHER" id="PTHR43390:SF1">
    <property type="entry name" value="CHLOROPLAST PROCESSING PEPTIDASE"/>
    <property type="match status" value="1"/>
</dbReference>
<evidence type="ECO:0000313" key="10">
    <source>
        <dbReference type="EMBL" id="PKB25701.1"/>
    </source>
</evidence>
<organism evidence="10 11">
    <name type="scientific">Novosphingobium kunmingense</name>
    <dbReference type="NCBI Taxonomy" id="1211806"/>
    <lineage>
        <taxon>Bacteria</taxon>
        <taxon>Pseudomonadati</taxon>
        <taxon>Pseudomonadota</taxon>
        <taxon>Alphaproteobacteria</taxon>
        <taxon>Sphingomonadales</taxon>
        <taxon>Sphingomonadaceae</taxon>
        <taxon>Novosphingobium</taxon>
    </lineage>
</organism>
<dbReference type="GO" id="GO:0006465">
    <property type="term" value="P:signal peptide processing"/>
    <property type="evidence" value="ECO:0007669"/>
    <property type="project" value="InterPro"/>
</dbReference>
<dbReference type="GO" id="GO:0016020">
    <property type="term" value="C:membrane"/>
    <property type="evidence" value="ECO:0007669"/>
    <property type="project" value="UniProtKB-SubCell"/>
</dbReference>
<evidence type="ECO:0000256" key="8">
    <source>
        <dbReference type="SAM" id="MobiDB-lite"/>
    </source>
</evidence>
<keyword evidence="7" id="KW-0645">Protease</keyword>
<dbReference type="RefSeq" id="WP_100866114.1">
    <property type="nucleotide sequence ID" value="NZ_PHUF01000002.1"/>
</dbReference>
<dbReference type="InterPro" id="IPR019757">
    <property type="entry name" value="Pept_S26A_signal_pept_1_Lys-AS"/>
</dbReference>
<reference evidence="10 11" key="1">
    <citation type="submission" date="2017-11" db="EMBL/GenBank/DDBJ databases">
        <title>Genomic Encyclopedia of Type Strains, Phase III (KMG-III): the genomes of soil and plant-associated and newly described type strains.</title>
        <authorList>
            <person name="Whitman W."/>
        </authorList>
    </citation>
    <scope>NUCLEOTIDE SEQUENCE [LARGE SCALE GENOMIC DNA]</scope>
    <source>
        <strain evidence="10 11">CGMCC 1.12274</strain>
    </source>
</reference>
<proteinExistence type="inferred from homology"/>
<dbReference type="GO" id="GO:0009003">
    <property type="term" value="F:signal peptidase activity"/>
    <property type="evidence" value="ECO:0007669"/>
    <property type="project" value="UniProtKB-EC"/>
</dbReference>
<keyword evidence="7" id="KW-0812">Transmembrane</keyword>
<dbReference type="PROSITE" id="PS00760">
    <property type="entry name" value="SPASE_I_2"/>
    <property type="match status" value="1"/>
</dbReference>
<feature type="transmembrane region" description="Helical" evidence="7">
    <location>
        <begin position="33"/>
        <end position="54"/>
    </location>
</feature>
<dbReference type="NCBIfam" id="TIGR02227">
    <property type="entry name" value="sigpep_I_bact"/>
    <property type="match status" value="1"/>
</dbReference>
<evidence type="ECO:0000256" key="7">
    <source>
        <dbReference type="RuleBase" id="RU362042"/>
    </source>
</evidence>
<dbReference type="GO" id="GO:0004252">
    <property type="term" value="F:serine-type endopeptidase activity"/>
    <property type="evidence" value="ECO:0007669"/>
    <property type="project" value="InterPro"/>
</dbReference>
<dbReference type="Pfam" id="PF10502">
    <property type="entry name" value="Peptidase_S26"/>
    <property type="match status" value="1"/>
</dbReference>
<comment type="subcellular location">
    <subcellularLocation>
        <location evidence="7">Membrane</location>
        <topology evidence="7">Single-pass type II membrane protein</topology>
    </subcellularLocation>
</comment>
<comment type="similarity">
    <text evidence="2 7">Belongs to the peptidase S26 family.</text>
</comment>
<evidence type="ECO:0000313" key="11">
    <source>
        <dbReference type="Proteomes" id="UP000232587"/>
    </source>
</evidence>
<dbReference type="InterPro" id="IPR036286">
    <property type="entry name" value="LexA/Signal_pep-like_sf"/>
</dbReference>
<keyword evidence="11" id="KW-1185">Reference proteome</keyword>
<dbReference type="PANTHER" id="PTHR43390">
    <property type="entry name" value="SIGNAL PEPTIDASE I"/>
    <property type="match status" value="1"/>
</dbReference>
<name>A0A2N0I3E3_9SPHN</name>
<feature type="domain" description="Peptidase S26" evidence="9">
    <location>
        <begin position="33"/>
        <end position="255"/>
    </location>
</feature>
<dbReference type="InterPro" id="IPR000223">
    <property type="entry name" value="Pept_S26A_signal_pept_1"/>
</dbReference>
<gene>
    <name evidence="10" type="ORF">B0I00_0907</name>
</gene>
<dbReference type="InterPro" id="IPR019533">
    <property type="entry name" value="Peptidase_S26"/>
</dbReference>
<dbReference type="EMBL" id="PHUF01000002">
    <property type="protein sequence ID" value="PKB25701.1"/>
    <property type="molecule type" value="Genomic_DNA"/>
</dbReference>
<evidence type="ECO:0000259" key="9">
    <source>
        <dbReference type="Pfam" id="PF10502"/>
    </source>
</evidence>
<dbReference type="Gene3D" id="2.10.109.10">
    <property type="entry name" value="Umud Fragment, subunit A"/>
    <property type="match status" value="1"/>
</dbReference>
<comment type="caution">
    <text evidence="10">The sequence shown here is derived from an EMBL/GenBank/DDBJ whole genome shotgun (WGS) entry which is preliminary data.</text>
</comment>
<evidence type="ECO:0000256" key="5">
    <source>
        <dbReference type="ARBA" id="ARBA00022801"/>
    </source>
</evidence>
<accession>A0A2N0I3E3</accession>
<dbReference type="OrthoDB" id="9815782at2"/>
<keyword evidence="7" id="KW-1133">Transmembrane helix</keyword>
<feature type="active site" evidence="6">
    <location>
        <position position="120"/>
    </location>
</feature>
<evidence type="ECO:0000256" key="4">
    <source>
        <dbReference type="ARBA" id="ARBA00019232"/>
    </source>
</evidence>
<feature type="compositionally biased region" description="Polar residues" evidence="8">
    <location>
        <begin position="1"/>
        <end position="15"/>
    </location>
</feature>